<dbReference type="Pfam" id="PF24626">
    <property type="entry name" value="SH3_Tf2-1"/>
    <property type="match status" value="1"/>
</dbReference>
<proteinExistence type="predicted"/>
<dbReference type="GO" id="GO:0015074">
    <property type="term" value="P:DNA integration"/>
    <property type="evidence" value="ECO:0007669"/>
    <property type="project" value="InterPro"/>
</dbReference>
<dbReference type="SUPFAM" id="SSF54160">
    <property type="entry name" value="Chromo domain-like"/>
    <property type="match status" value="1"/>
</dbReference>
<dbReference type="SMART" id="SM00298">
    <property type="entry name" value="CHROMO"/>
    <property type="match status" value="1"/>
</dbReference>
<accession>A0A5N5Q8Y8</accession>
<dbReference type="Gene3D" id="3.30.420.10">
    <property type="entry name" value="Ribonuclease H-like superfamily/Ribonuclease H"/>
    <property type="match status" value="1"/>
</dbReference>
<dbReference type="InterPro" id="IPR056924">
    <property type="entry name" value="SH3_Tf2-1"/>
</dbReference>
<evidence type="ECO:0000256" key="3">
    <source>
        <dbReference type="ARBA" id="ARBA00023242"/>
    </source>
</evidence>
<dbReference type="InterPro" id="IPR017984">
    <property type="entry name" value="Chromo_dom_subgr"/>
</dbReference>
<dbReference type="EMBL" id="SSOP01000716">
    <property type="protein sequence ID" value="KAB5587867.1"/>
    <property type="molecule type" value="Genomic_DNA"/>
</dbReference>
<name>A0A5N5Q8Y8_9AGAM</name>
<dbReference type="InterPro" id="IPR023780">
    <property type="entry name" value="Chromo_domain"/>
</dbReference>
<dbReference type="PROSITE" id="PS50994">
    <property type="entry name" value="INTEGRASE"/>
    <property type="match status" value="1"/>
</dbReference>
<organism evidence="6 7">
    <name type="scientific">Ceratobasidium theobromae</name>
    <dbReference type="NCBI Taxonomy" id="1582974"/>
    <lineage>
        <taxon>Eukaryota</taxon>
        <taxon>Fungi</taxon>
        <taxon>Dikarya</taxon>
        <taxon>Basidiomycota</taxon>
        <taxon>Agaricomycotina</taxon>
        <taxon>Agaricomycetes</taxon>
        <taxon>Cantharellales</taxon>
        <taxon>Ceratobasidiaceae</taxon>
        <taxon>Ceratobasidium</taxon>
    </lineage>
</organism>
<dbReference type="GO" id="GO:0006338">
    <property type="term" value="P:chromatin remodeling"/>
    <property type="evidence" value="ECO:0007669"/>
    <property type="project" value="UniProtKB-ARBA"/>
</dbReference>
<keyword evidence="2" id="KW-0694">RNA-binding</keyword>
<keyword evidence="7" id="KW-1185">Reference proteome</keyword>
<reference evidence="6 7" key="1">
    <citation type="journal article" date="2019" name="Fungal Biol. Biotechnol.">
        <title>Draft genome sequence of fastidious pathogen Ceratobasidium theobromae, which causes vascular-streak dieback in Theobroma cacao.</title>
        <authorList>
            <person name="Ali S.S."/>
            <person name="Asman A."/>
            <person name="Shao J."/>
            <person name="Firmansyah A.P."/>
            <person name="Susilo A.W."/>
            <person name="Rosmana A."/>
            <person name="McMahon P."/>
            <person name="Junaid M."/>
            <person name="Guest D."/>
            <person name="Kheng T.Y."/>
            <person name="Meinhardt L.W."/>
            <person name="Bailey B.A."/>
        </authorList>
    </citation>
    <scope>NUCLEOTIDE SEQUENCE [LARGE SCALE GENOMIC DNA]</scope>
    <source>
        <strain evidence="6 7">CT2</strain>
    </source>
</reference>
<comment type="caution">
    <text evidence="6">The sequence shown here is derived from an EMBL/GenBank/DDBJ whole genome shotgun (WGS) entry which is preliminary data.</text>
</comment>
<dbReference type="Pfam" id="PF00385">
    <property type="entry name" value="Chromo"/>
    <property type="match status" value="1"/>
</dbReference>
<evidence type="ECO:0000313" key="7">
    <source>
        <dbReference type="Proteomes" id="UP000383932"/>
    </source>
</evidence>
<dbReference type="InterPro" id="IPR023779">
    <property type="entry name" value="Chromodomain_CS"/>
</dbReference>
<evidence type="ECO:0000256" key="2">
    <source>
        <dbReference type="ARBA" id="ARBA00022884"/>
    </source>
</evidence>
<dbReference type="Proteomes" id="UP000383932">
    <property type="component" value="Unassembled WGS sequence"/>
</dbReference>
<dbReference type="InterPro" id="IPR050951">
    <property type="entry name" value="Retrovirus_Pol_polyprotein"/>
</dbReference>
<gene>
    <name evidence="6" type="ORF">CTheo_8691</name>
</gene>
<feature type="domain" description="Chromo" evidence="4">
    <location>
        <begin position="267"/>
        <end position="324"/>
    </location>
</feature>
<dbReference type="PROSITE" id="PS00598">
    <property type="entry name" value="CHROMO_1"/>
    <property type="match status" value="1"/>
</dbReference>
<dbReference type="PANTHER" id="PTHR37984:SF15">
    <property type="entry name" value="INTEGRASE CATALYTIC DOMAIN-CONTAINING PROTEIN"/>
    <property type="match status" value="1"/>
</dbReference>
<dbReference type="InterPro" id="IPR001584">
    <property type="entry name" value="Integrase_cat-core"/>
</dbReference>
<dbReference type="Gene3D" id="2.40.50.40">
    <property type="match status" value="1"/>
</dbReference>
<evidence type="ECO:0000313" key="6">
    <source>
        <dbReference type="EMBL" id="KAB5587867.1"/>
    </source>
</evidence>
<dbReference type="GO" id="GO:0003723">
    <property type="term" value="F:RNA binding"/>
    <property type="evidence" value="ECO:0007669"/>
    <property type="project" value="UniProtKB-KW"/>
</dbReference>
<evidence type="ECO:0000256" key="1">
    <source>
        <dbReference type="ARBA" id="ARBA00004123"/>
    </source>
</evidence>
<dbReference type="PROSITE" id="PS50013">
    <property type="entry name" value="CHROMO_2"/>
    <property type="match status" value="1"/>
</dbReference>
<feature type="domain" description="Integrase catalytic" evidence="5">
    <location>
        <begin position="1"/>
        <end position="125"/>
    </location>
</feature>
<evidence type="ECO:0000259" key="5">
    <source>
        <dbReference type="PROSITE" id="PS50994"/>
    </source>
</evidence>
<dbReference type="AlphaFoldDB" id="A0A5N5Q8Y8"/>
<protein>
    <submittedName>
        <fullName evidence="6">Retrotransposable element Tf2</fullName>
    </submittedName>
</protein>
<dbReference type="SUPFAM" id="SSF53098">
    <property type="entry name" value="Ribonuclease H-like"/>
    <property type="match status" value="1"/>
</dbReference>
<dbReference type="OrthoDB" id="2273864at2759"/>
<dbReference type="GO" id="GO:0005634">
    <property type="term" value="C:nucleus"/>
    <property type="evidence" value="ECO:0007669"/>
    <property type="project" value="UniProtKB-SubCell"/>
</dbReference>
<keyword evidence="3" id="KW-0539">Nucleus</keyword>
<dbReference type="InterPro" id="IPR012337">
    <property type="entry name" value="RNaseH-like_sf"/>
</dbReference>
<dbReference type="InterPro" id="IPR036397">
    <property type="entry name" value="RNaseH_sf"/>
</dbReference>
<sequence length="324" mass="37503">MAHFIPTHSTATAINVANLFITHIWKIHGLPKKAISDRGPNFNAKVLKQIYKRLDIKPSFSTAYHPQTDGQTERLNQVVEIYLRHYTSHRQHNWAALLPMAEFAYNNGTQASTGKTPFFICYGFHPRFSISDLEPSNIPAADNHIQFLQKGYEEVQSAITISQERMKTYYDRKHREAKDYAIGDKVWLSGQNIQTDRPSRKLAHKNLGPFEIIEQVGTHAFKLSLPPSMKVHPVFHVTLLRPYERDDYGREPEQPPPIVVESGEKEYEVEQILNSKKTRGKLHYLIKWKGYSEESNSWEPKEHVENSPELIRRFHHMHPHAPGP</sequence>
<comment type="subcellular location">
    <subcellularLocation>
        <location evidence="1">Nucleus</location>
    </subcellularLocation>
</comment>
<evidence type="ECO:0000259" key="4">
    <source>
        <dbReference type="PROSITE" id="PS50013"/>
    </source>
</evidence>
<dbReference type="PANTHER" id="PTHR37984">
    <property type="entry name" value="PROTEIN CBG26694"/>
    <property type="match status" value="1"/>
</dbReference>
<dbReference type="PRINTS" id="PR00504">
    <property type="entry name" value="CHROMODOMAIN"/>
</dbReference>
<dbReference type="InterPro" id="IPR000953">
    <property type="entry name" value="Chromo/chromo_shadow_dom"/>
</dbReference>
<dbReference type="InterPro" id="IPR016197">
    <property type="entry name" value="Chromo-like_dom_sf"/>
</dbReference>
<dbReference type="CDD" id="cd00024">
    <property type="entry name" value="CD_CSD"/>
    <property type="match status" value="1"/>
</dbReference>